<proteinExistence type="predicted"/>
<dbReference type="Gene3D" id="1.10.260.40">
    <property type="entry name" value="lambda repressor-like DNA-binding domains"/>
    <property type="match status" value="1"/>
</dbReference>
<comment type="caution">
    <text evidence="3">The sequence shown here is derived from an EMBL/GenBank/DDBJ whole genome shotgun (WGS) entry which is preliminary data.</text>
</comment>
<dbReference type="PANTHER" id="PTHR46558:SF11">
    <property type="entry name" value="HTH-TYPE TRANSCRIPTIONAL REGULATOR XRE"/>
    <property type="match status" value="1"/>
</dbReference>
<dbReference type="PANTHER" id="PTHR46558">
    <property type="entry name" value="TRACRIPTIONAL REGULATORY PROTEIN-RELATED-RELATED"/>
    <property type="match status" value="1"/>
</dbReference>
<dbReference type="PROSITE" id="PS50943">
    <property type="entry name" value="HTH_CROC1"/>
    <property type="match status" value="1"/>
</dbReference>
<dbReference type="InterPro" id="IPR001387">
    <property type="entry name" value="Cro/C1-type_HTH"/>
</dbReference>
<feature type="domain" description="HTH cro/C1-type" evidence="2">
    <location>
        <begin position="7"/>
        <end position="61"/>
    </location>
</feature>
<name>A0A9D1NHF1_9FIRM</name>
<accession>A0A9D1NHF1</accession>
<dbReference type="CDD" id="cd00093">
    <property type="entry name" value="HTH_XRE"/>
    <property type="match status" value="1"/>
</dbReference>
<sequence>MTYQERLRVLREDCDLSQEKVAKLLYVSRIMYSKYERGECHLPIEHLVTLCKFYHVSADDVLGLSGRRMPLPDTEKDGQ</sequence>
<evidence type="ECO:0000259" key="2">
    <source>
        <dbReference type="PROSITE" id="PS50943"/>
    </source>
</evidence>
<dbReference type="EMBL" id="DVOF01000085">
    <property type="protein sequence ID" value="HIV02508.1"/>
    <property type="molecule type" value="Genomic_DNA"/>
</dbReference>
<dbReference type="Proteomes" id="UP000886743">
    <property type="component" value="Unassembled WGS sequence"/>
</dbReference>
<dbReference type="Pfam" id="PF13560">
    <property type="entry name" value="HTH_31"/>
    <property type="match status" value="1"/>
</dbReference>
<protein>
    <submittedName>
        <fullName evidence="3">Helix-turn-helix transcriptional regulator</fullName>
    </submittedName>
</protein>
<keyword evidence="1" id="KW-0238">DNA-binding</keyword>
<dbReference type="SMART" id="SM00530">
    <property type="entry name" value="HTH_XRE"/>
    <property type="match status" value="1"/>
</dbReference>
<dbReference type="AlphaFoldDB" id="A0A9D1NHF1"/>
<dbReference type="SUPFAM" id="SSF47413">
    <property type="entry name" value="lambda repressor-like DNA-binding domains"/>
    <property type="match status" value="1"/>
</dbReference>
<gene>
    <name evidence="3" type="ORF">IAC74_02945</name>
</gene>
<evidence type="ECO:0000313" key="4">
    <source>
        <dbReference type="Proteomes" id="UP000886743"/>
    </source>
</evidence>
<evidence type="ECO:0000313" key="3">
    <source>
        <dbReference type="EMBL" id="HIV02508.1"/>
    </source>
</evidence>
<reference evidence="3" key="2">
    <citation type="journal article" date="2021" name="PeerJ">
        <title>Extensive microbial diversity within the chicken gut microbiome revealed by metagenomics and culture.</title>
        <authorList>
            <person name="Gilroy R."/>
            <person name="Ravi A."/>
            <person name="Getino M."/>
            <person name="Pursley I."/>
            <person name="Horton D.L."/>
            <person name="Alikhan N.F."/>
            <person name="Baker D."/>
            <person name="Gharbi K."/>
            <person name="Hall N."/>
            <person name="Watson M."/>
            <person name="Adriaenssens E.M."/>
            <person name="Foster-Nyarko E."/>
            <person name="Jarju S."/>
            <person name="Secka A."/>
            <person name="Antonio M."/>
            <person name="Oren A."/>
            <person name="Chaudhuri R.R."/>
            <person name="La Ragione R."/>
            <person name="Hildebrand F."/>
            <person name="Pallen M.J."/>
        </authorList>
    </citation>
    <scope>NUCLEOTIDE SEQUENCE</scope>
    <source>
        <strain evidence="3">4920</strain>
    </source>
</reference>
<evidence type="ECO:0000256" key="1">
    <source>
        <dbReference type="ARBA" id="ARBA00023125"/>
    </source>
</evidence>
<reference evidence="3" key="1">
    <citation type="submission" date="2020-10" db="EMBL/GenBank/DDBJ databases">
        <authorList>
            <person name="Gilroy R."/>
        </authorList>
    </citation>
    <scope>NUCLEOTIDE SEQUENCE</scope>
    <source>
        <strain evidence="3">4920</strain>
    </source>
</reference>
<dbReference type="GO" id="GO:0003677">
    <property type="term" value="F:DNA binding"/>
    <property type="evidence" value="ECO:0007669"/>
    <property type="project" value="UniProtKB-KW"/>
</dbReference>
<organism evidence="3 4">
    <name type="scientific">Candidatus Aphodoplasma excrementigallinarum</name>
    <dbReference type="NCBI Taxonomy" id="2840673"/>
    <lineage>
        <taxon>Bacteria</taxon>
        <taxon>Bacillati</taxon>
        <taxon>Bacillota</taxon>
        <taxon>Clostridia</taxon>
        <taxon>Eubacteriales</taxon>
        <taxon>Candidatus Aphodoplasma</taxon>
    </lineage>
</organism>
<dbReference type="InterPro" id="IPR010982">
    <property type="entry name" value="Lambda_DNA-bd_dom_sf"/>
</dbReference>